<dbReference type="Gene3D" id="3.40.1190.10">
    <property type="entry name" value="Mur-like, catalytic domain"/>
    <property type="match status" value="1"/>
</dbReference>
<comment type="pathway">
    <text evidence="4">Cofactor biosynthesis; tetrahydrofolylpolyglutamate biosynthesis.</text>
</comment>
<dbReference type="Proteomes" id="UP000523821">
    <property type="component" value="Unassembled WGS sequence"/>
</dbReference>
<evidence type="ECO:0000256" key="5">
    <source>
        <dbReference type="ARBA" id="ARBA00008276"/>
    </source>
</evidence>
<evidence type="ECO:0000256" key="21">
    <source>
        <dbReference type="ARBA" id="ARBA00049161"/>
    </source>
</evidence>
<evidence type="ECO:0000256" key="13">
    <source>
        <dbReference type="ARBA" id="ARBA00022842"/>
    </source>
</evidence>
<evidence type="ECO:0000256" key="2">
    <source>
        <dbReference type="ARBA" id="ARBA00002714"/>
    </source>
</evidence>
<dbReference type="PIRSF" id="PIRSF001563">
    <property type="entry name" value="Folylpolyglu_synth"/>
    <property type="match status" value="1"/>
</dbReference>
<comment type="catalytic activity">
    <reaction evidence="18">
        <text>(6S)-5,6,7,8-tetrahydrofolyl-(gamma-L-Glu)(n) + L-glutamate + ATP = (6S)-5,6,7,8-tetrahydrofolyl-(gamma-L-Glu)(n+1) + ADP + phosphate + H(+)</text>
        <dbReference type="Rhea" id="RHEA:10580"/>
        <dbReference type="Rhea" id="RHEA-COMP:14738"/>
        <dbReference type="Rhea" id="RHEA-COMP:14740"/>
        <dbReference type="ChEBI" id="CHEBI:15378"/>
        <dbReference type="ChEBI" id="CHEBI:29985"/>
        <dbReference type="ChEBI" id="CHEBI:30616"/>
        <dbReference type="ChEBI" id="CHEBI:43474"/>
        <dbReference type="ChEBI" id="CHEBI:141005"/>
        <dbReference type="ChEBI" id="CHEBI:456216"/>
        <dbReference type="EC" id="6.3.2.17"/>
    </reaction>
</comment>
<name>A0A7W9FNG7_9HYPH</name>
<evidence type="ECO:0000256" key="10">
    <source>
        <dbReference type="ARBA" id="ARBA00022723"/>
    </source>
</evidence>
<sequence>MERSTAILERLLTLHPKTIDLSLERVERLMAALGHPERRLPPVIHIAGTNGKGSTTAFMRAMLEAAGRSVHVYTSPHLVRFHERIRLGAAGGGRFVDEDALAEALLDVERINAGAPITQFEITTAAALRLFADHPADVALIEVGLGGRLDATNVIDAPLASVITPISFDHEKFLGATLPEIAAEKAGIVKRGRPVVSAPQPEAVAAVIEARAARLGAPLILGNRDFVAHAERGRLVYQDEQGLLDLPPPRLIGRHQFTNAGTAVAALRHAGLGLPAEAVETGLVAVEWPARMQRLSTGRLAERAGPIELWLDGGHNPGAGAVIAEAMADLEERVPRPLVLIAGMLVTKDPVGFFRPFAGLAGRVYTVPVEGSDAGRDPAELAEAARAAGLPAEPVEDVAAAIDRVRAAAGDGTAPRVLICGSLYLAGTVLAQNGTPPR</sequence>
<comment type="function">
    <text evidence="2">Functions in two distinct reactions of the de novo folate biosynthetic pathway. Catalyzes the addition of a glutamate residue to dihydropteroate (7,8-dihydropteroate or H2Pte) to form dihydrofolate (7,8-dihydrofolate monoglutamate or H2Pte-Glu). Also catalyzes successive additions of L-glutamate to tetrahydrofolate or 10-formyltetrahydrofolate or 5,10-methylenetetrahydrofolate, leading to folylpolyglutamate derivatives.</text>
</comment>
<dbReference type="InterPro" id="IPR004101">
    <property type="entry name" value="Mur_ligase_C"/>
</dbReference>
<dbReference type="GO" id="GO:0005737">
    <property type="term" value="C:cytoplasm"/>
    <property type="evidence" value="ECO:0007669"/>
    <property type="project" value="TreeGrafter"/>
</dbReference>
<evidence type="ECO:0000256" key="18">
    <source>
        <dbReference type="ARBA" id="ARBA00047493"/>
    </source>
</evidence>
<evidence type="ECO:0000256" key="9">
    <source>
        <dbReference type="ARBA" id="ARBA00022598"/>
    </source>
</evidence>
<accession>A0A7W9FNG7</accession>
<dbReference type="GO" id="GO:0046654">
    <property type="term" value="P:tetrahydrofolate biosynthetic process"/>
    <property type="evidence" value="ECO:0007669"/>
    <property type="project" value="UniProtKB-UniPathway"/>
</dbReference>
<dbReference type="GO" id="GO:0046656">
    <property type="term" value="P:folic acid biosynthetic process"/>
    <property type="evidence" value="ECO:0007669"/>
    <property type="project" value="UniProtKB-KW"/>
</dbReference>
<comment type="catalytic activity">
    <reaction evidence="20">
        <text>(6R)-5,10-methylenetetrahydrofolyl-(gamma-L-Glu)(n) + L-glutamate + ATP = (6R)-5,10-methylenetetrahydrofolyl-(gamma-L-Glu)(n+1) + ADP + phosphate + H(+)</text>
        <dbReference type="Rhea" id="RHEA:51912"/>
        <dbReference type="Rhea" id="RHEA-COMP:13257"/>
        <dbReference type="Rhea" id="RHEA-COMP:13258"/>
        <dbReference type="ChEBI" id="CHEBI:15378"/>
        <dbReference type="ChEBI" id="CHEBI:29985"/>
        <dbReference type="ChEBI" id="CHEBI:30616"/>
        <dbReference type="ChEBI" id="CHEBI:43474"/>
        <dbReference type="ChEBI" id="CHEBI:136572"/>
        <dbReference type="ChEBI" id="CHEBI:456216"/>
        <dbReference type="EC" id="6.3.2.17"/>
    </reaction>
</comment>
<evidence type="ECO:0000256" key="7">
    <source>
        <dbReference type="ARBA" id="ARBA00013025"/>
    </source>
</evidence>
<dbReference type="PROSITE" id="PS01012">
    <property type="entry name" value="FOLYLPOLYGLU_SYNT_2"/>
    <property type="match status" value="1"/>
</dbReference>
<dbReference type="EMBL" id="JACHOO010000006">
    <property type="protein sequence ID" value="MBB5753887.1"/>
    <property type="molecule type" value="Genomic_DNA"/>
</dbReference>
<evidence type="ECO:0000256" key="4">
    <source>
        <dbReference type="ARBA" id="ARBA00005150"/>
    </source>
</evidence>
<dbReference type="InterPro" id="IPR036615">
    <property type="entry name" value="Mur_ligase_C_dom_sf"/>
</dbReference>
<dbReference type="RefSeq" id="WP_183857102.1">
    <property type="nucleotide sequence ID" value="NZ_JACHOO010000006.1"/>
</dbReference>
<evidence type="ECO:0000256" key="12">
    <source>
        <dbReference type="ARBA" id="ARBA00022840"/>
    </source>
</evidence>
<feature type="domain" description="Mur ligase C-terminal" evidence="23">
    <location>
        <begin position="303"/>
        <end position="422"/>
    </location>
</feature>
<dbReference type="NCBIfam" id="TIGR01499">
    <property type="entry name" value="folC"/>
    <property type="match status" value="1"/>
</dbReference>
<dbReference type="PANTHER" id="PTHR11136:SF0">
    <property type="entry name" value="DIHYDROFOLATE SYNTHETASE-RELATED"/>
    <property type="match status" value="1"/>
</dbReference>
<evidence type="ECO:0000256" key="15">
    <source>
        <dbReference type="ARBA" id="ARBA00030048"/>
    </source>
</evidence>
<keyword evidence="10" id="KW-0479">Metal-binding</keyword>
<dbReference type="AlphaFoldDB" id="A0A7W9FNG7"/>
<dbReference type="GO" id="GO:0004326">
    <property type="term" value="F:tetrahydrofolylpolyglutamate synthase activity"/>
    <property type="evidence" value="ECO:0007669"/>
    <property type="project" value="UniProtKB-EC"/>
</dbReference>
<keyword evidence="11 22" id="KW-0547">Nucleotide-binding</keyword>
<evidence type="ECO:0000313" key="25">
    <source>
        <dbReference type="EMBL" id="MBB5753887.1"/>
    </source>
</evidence>
<dbReference type="GO" id="GO:0046872">
    <property type="term" value="F:metal ion binding"/>
    <property type="evidence" value="ECO:0007669"/>
    <property type="project" value="UniProtKB-KW"/>
</dbReference>
<dbReference type="FunFam" id="3.40.1190.10:FF:000011">
    <property type="entry name" value="Folylpolyglutamate synthase/dihydrofolate synthase"/>
    <property type="match status" value="1"/>
</dbReference>
<dbReference type="SUPFAM" id="SSF53244">
    <property type="entry name" value="MurD-like peptide ligases, peptide-binding domain"/>
    <property type="match status" value="1"/>
</dbReference>
<comment type="similarity">
    <text evidence="5 22">Belongs to the folylpolyglutamate synthase family.</text>
</comment>
<dbReference type="InterPro" id="IPR013221">
    <property type="entry name" value="Mur_ligase_cen"/>
</dbReference>
<dbReference type="GO" id="GO:0005524">
    <property type="term" value="F:ATP binding"/>
    <property type="evidence" value="ECO:0007669"/>
    <property type="project" value="UniProtKB-KW"/>
</dbReference>
<comment type="catalytic activity">
    <reaction evidence="19">
        <text>10-formyltetrahydrofolyl-(gamma-L-Glu)(n) + L-glutamate + ATP = 10-formyltetrahydrofolyl-(gamma-L-Glu)(n+1) + ADP + phosphate + H(+)</text>
        <dbReference type="Rhea" id="RHEA:51904"/>
        <dbReference type="Rhea" id="RHEA-COMP:13088"/>
        <dbReference type="Rhea" id="RHEA-COMP:14300"/>
        <dbReference type="ChEBI" id="CHEBI:15378"/>
        <dbReference type="ChEBI" id="CHEBI:29985"/>
        <dbReference type="ChEBI" id="CHEBI:30616"/>
        <dbReference type="ChEBI" id="CHEBI:43474"/>
        <dbReference type="ChEBI" id="CHEBI:134413"/>
        <dbReference type="ChEBI" id="CHEBI:456216"/>
        <dbReference type="EC" id="6.3.2.17"/>
    </reaction>
</comment>
<protein>
    <recommendedName>
        <fullName evidence="8">Dihydrofolate synthase/folylpolyglutamate synthase</fullName>
        <ecNumber evidence="6">6.3.2.12</ecNumber>
        <ecNumber evidence="7">6.3.2.17</ecNumber>
    </recommendedName>
    <alternativeName>
        <fullName evidence="17">Folylpoly-gamma-glutamate synthetase-dihydrofolate synthetase</fullName>
    </alternativeName>
    <alternativeName>
        <fullName evidence="15">Folylpolyglutamate synthetase</fullName>
    </alternativeName>
    <alternativeName>
        <fullName evidence="16">Tetrahydrofolylpolyglutamate synthase</fullName>
    </alternativeName>
</protein>
<dbReference type="Pfam" id="PF02875">
    <property type="entry name" value="Mur_ligase_C"/>
    <property type="match status" value="1"/>
</dbReference>
<dbReference type="Gene3D" id="3.90.190.20">
    <property type="entry name" value="Mur ligase, C-terminal domain"/>
    <property type="match status" value="1"/>
</dbReference>
<feature type="domain" description="Mur ligase central" evidence="24">
    <location>
        <begin position="46"/>
        <end position="201"/>
    </location>
</feature>
<evidence type="ECO:0000313" key="26">
    <source>
        <dbReference type="Proteomes" id="UP000523821"/>
    </source>
</evidence>
<organism evidence="25 26">
    <name type="scientific">Prosthecomicrobium pneumaticum</name>
    <dbReference type="NCBI Taxonomy" id="81895"/>
    <lineage>
        <taxon>Bacteria</taxon>
        <taxon>Pseudomonadati</taxon>
        <taxon>Pseudomonadota</taxon>
        <taxon>Alphaproteobacteria</taxon>
        <taxon>Hyphomicrobiales</taxon>
        <taxon>Kaistiaceae</taxon>
        <taxon>Prosthecomicrobium</taxon>
    </lineage>
</organism>
<evidence type="ECO:0000256" key="16">
    <source>
        <dbReference type="ARBA" id="ARBA00030592"/>
    </source>
</evidence>
<dbReference type="InterPro" id="IPR018109">
    <property type="entry name" value="Folylpolyglutamate_synth_CS"/>
</dbReference>
<dbReference type="EC" id="6.3.2.12" evidence="6"/>
<dbReference type="GO" id="GO:0008841">
    <property type="term" value="F:dihydrofolate synthase activity"/>
    <property type="evidence" value="ECO:0007669"/>
    <property type="project" value="UniProtKB-EC"/>
</dbReference>
<comment type="cofactor">
    <cofactor evidence="1">
        <name>Mg(2+)</name>
        <dbReference type="ChEBI" id="CHEBI:18420"/>
    </cofactor>
</comment>
<evidence type="ECO:0000259" key="24">
    <source>
        <dbReference type="Pfam" id="PF08245"/>
    </source>
</evidence>
<comment type="catalytic activity">
    <reaction evidence="21">
        <text>7,8-dihydropteroate + L-glutamate + ATP = 7,8-dihydrofolate + ADP + phosphate + H(+)</text>
        <dbReference type="Rhea" id="RHEA:23584"/>
        <dbReference type="ChEBI" id="CHEBI:15378"/>
        <dbReference type="ChEBI" id="CHEBI:17839"/>
        <dbReference type="ChEBI" id="CHEBI:29985"/>
        <dbReference type="ChEBI" id="CHEBI:30616"/>
        <dbReference type="ChEBI" id="CHEBI:43474"/>
        <dbReference type="ChEBI" id="CHEBI:57451"/>
        <dbReference type="ChEBI" id="CHEBI:456216"/>
        <dbReference type="EC" id="6.3.2.12"/>
    </reaction>
</comment>
<evidence type="ECO:0000256" key="6">
    <source>
        <dbReference type="ARBA" id="ARBA00013023"/>
    </source>
</evidence>
<keyword evidence="12 22" id="KW-0067">ATP-binding</keyword>
<proteinExistence type="inferred from homology"/>
<keyword evidence="26" id="KW-1185">Reference proteome</keyword>
<evidence type="ECO:0000256" key="14">
    <source>
        <dbReference type="ARBA" id="ARBA00022909"/>
    </source>
</evidence>
<evidence type="ECO:0000256" key="8">
    <source>
        <dbReference type="ARBA" id="ARBA00019357"/>
    </source>
</evidence>
<dbReference type="SUPFAM" id="SSF53623">
    <property type="entry name" value="MurD-like peptide ligases, catalytic domain"/>
    <property type="match status" value="1"/>
</dbReference>
<evidence type="ECO:0000256" key="11">
    <source>
        <dbReference type="ARBA" id="ARBA00022741"/>
    </source>
</evidence>
<evidence type="ECO:0000256" key="22">
    <source>
        <dbReference type="PIRNR" id="PIRNR001563"/>
    </source>
</evidence>
<evidence type="ECO:0000256" key="3">
    <source>
        <dbReference type="ARBA" id="ARBA00004799"/>
    </source>
</evidence>
<keyword evidence="9 22" id="KW-0436">Ligase</keyword>
<reference evidence="25 26" key="1">
    <citation type="submission" date="2020-08" db="EMBL/GenBank/DDBJ databases">
        <title>Genomic Encyclopedia of Type Strains, Phase IV (KMG-IV): sequencing the most valuable type-strain genomes for metagenomic binning, comparative biology and taxonomic classification.</title>
        <authorList>
            <person name="Goeker M."/>
        </authorList>
    </citation>
    <scope>NUCLEOTIDE SEQUENCE [LARGE SCALE GENOMIC DNA]</scope>
    <source>
        <strain evidence="25 26">DSM 16268</strain>
    </source>
</reference>
<keyword evidence="14" id="KW-0289">Folate biosynthesis</keyword>
<evidence type="ECO:0000256" key="17">
    <source>
        <dbReference type="ARBA" id="ARBA00032510"/>
    </source>
</evidence>
<evidence type="ECO:0000259" key="23">
    <source>
        <dbReference type="Pfam" id="PF02875"/>
    </source>
</evidence>
<keyword evidence="13" id="KW-0460">Magnesium</keyword>
<evidence type="ECO:0000256" key="20">
    <source>
        <dbReference type="ARBA" id="ARBA00049035"/>
    </source>
</evidence>
<comment type="caution">
    <text evidence="25">The sequence shown here is derived from an EMBL/GenBank/DDBJ whole genome shotgun (WGS) entry which is preliminary data.</text>
</comment>
<evidence type="ECO:0000256" key="19">
    <source>
        <dbReference type="ARBA" id="ARBA00047808"/>
    </source>
</evidence>
<dbReference type="PANTHER" id="PTHR11136">
    <property type="entry name" value="FOLYLPOLYGLUTAMATE SYNTHASE-RELATED"/>
    <property type="match status" value="1"/>
</dbReference>
<comment type="pathway">
    <text evidence="3">Cofactor biosynthesis; tetrahydrofolate biosynthesis; 7,8-dihydrofolate from 2-amino-4-hydroxy-6-hydroxymethyl-7,8-dihydropteridine diphosphate and 4-aminobenzoate: step 2/2.</text>
</comment>
<evidence type="ECO:0000256" key="1">
    <source>
        <dbReference type="ARBA" id="ARBA00001946"/>
    </source>
</evidence>
<gene>
    <name evidence="25" type="ORF">GGQ63_002962</name>
</gene>
<dbReference type="InterPro" id="IPR001645">
    <property type="entry name" value="Folylpolyglutamate_synth"/>
</dbReference>
<dbReference type="InterPro" id="IPR036565">
    <property type="entry name" value="Mur-like_cat_sf"/>
</dbReference>
<dbReference type="EC" id="6.3.2.17" evidence="7"/>
<dbReference type="UniPathway" id="UPA00077">
    <property type="reaction ID" value="UER00157"/>
</dbReference>
<dbReference type="Pfam" id="PF08245">
    <property type="entry name" value="Mur_ligase_M"/>
    <property type="match status" value="1"/>
</dbReference>